<keyword evidence="2" id="KW-1185">Reference proteome</keyword>
<gene>
    <name evidence="1" type="ORF">HPB50_019140</name>
</gene>
<comment type="caution">
    <text evidence="1">The sequence shown here is derived from an EMBL/GenBank/DDBJ whole genome shotgun (WGS) entry which is preliminary data.</text>
</comment>
<organism evidence="1 2">
    <name type="scientific">Hyalomma asiaticum</name>
    <name type="common">Tick</name>
    <dbReference type="NCBI Taxonomy" id="266040"/>
    <lineage>
        <taxon>Eukaryota</taxon>
        <taxon>Metazoa</taxon>
        <taxon>Ecdysozoa</taxon>
        <taxon>Arthropoda</taxon>
        <taxon>Chelicerata</taxon>
        <taxon>Arachnida</taxon>
        <taxon>Acari</taxon>
        <taxon>Parasitiformes</taxon>
        <taxon>Ixodida</taxon>
        <taxon>Ixodoidea</taxon>
        <taxon>Ixodidae</taxon>
        <taxon>Hyalomminae</taxon>
        <taxon>Hyalomma</taxon>
    </lineage>
</organism>
<dbReference type="EMBL" id="CM023484">
    <property type="protein sequence ID" value="KAH6933948.1"/>
    <property type="molecule type" value="Genomic_DNA"/>
</dbReference>
<evidence type="ECO:0000313" key="1">
    <source>
        <dbReference type="EMBL" id="KAH6933948.1"/>
    </source>
</evidence>
<reference evidence="1" key="1">
    <citation type="submission" date="2020-05" db="EMBL/GenBank/DDBJ databases">
        <title>Large-scale comparative analyses of tick genomes elucidate their genetic diversity and vector capacities.</title>
        <authorList>
            <person name="Jia N."/>
            <person name="Wang J."/>
            <person name="Shi W."/>
            <person name="Du L."/>
            <person name="Sun Y."/>
            <person name="Zhan W."/>
            <person name="Jiang J."/>
            <person name="Wang Q."/>
            <person name="Zhang B."/>
            <person name="Ji P."/>
            <person name="Sakyi L.B."/>
            <person name="Cui X."/>
            <person name="Yuan T."/>
            <person name="Jiang B."/>
            <person name="Yang W."/>
            <person name="Lam T.T.-Y."/>
            <person name="Chang Q."/>
            <person name="Ding S."/>
            <person name="Wang X."/>
            <person name="Zhu J."/>
            <person name="Ruan X."/>
            <person name="Zhao L."/>
            <person name="Wei J."/>
            <person name="Que T."/>
            <person name="Du C."/>
            <person name="Cheng J."/>
            <person name="Dai P."/>
            <person name="Han X."/>
            <person name="Huang E."/>
            <person name="Gao Y."/>
            <person name="Liu J."/>
            <person name="Shao H."/>
            <person name="Ye R."/>
            <person name="Li L."/>
            <person name="Wei W."/>
            <person name="Wang X."/>
            <person name="Wang C."/>
            <person name="Yang T."/>
            <person name="Huo Q."/>
            <person name="Li W."/>
            <person name="Guo W."/>
            <person name="Chen H."/>
            <person name="Zhou L."/>
            <person name="Ni X."/>
            <person name="Tian J."/>
            <person name="Zhou Y."/>
            <person name="Sheng Y."/>
            <person name="Liu T."/>
            <person name="Pan Y."/>
            <person name="Xia L."/>
            <person name="Li J."/>
            <person name="Zhao F."/>
            <person name="Cao W."/>
        </authorList>
    </citation>
    <scope>NUCLEOTIDE SEQUENCE</scope>
    <source>
        <strain evidence="1">Hyas-2018</strain>
    </source>
</reference>
<name>A0ACB7SJM5_HYAAI</name>
<accession>A0ACB7SJM5</accession>
<proteinExistence type="predicted"/>
<protein>
    <submittedName>
        <fullName evidence="1">Uncharacterized protein</fullName>
    </submittedName>
</protein>
<sequence length="66" mass="7195">MKILAPLVRGIDGIEQSLYTDDATIRTTPALSLGEQQDTLEEAVDKTESYLSGCDLACSPEKLNYC</sequence>
<dbReference type="Proteomes" id="UP000821845">
    <property type="component" value="Chromosome 4"/>
</dbReference>
<evidence type="ECO:0000313" key="2">
    <source>
        <dbReference type="Proteomes" id="UP000821845"/>
    </source>
</evidence>